<organism evidence="9 10">
    <name type="scientific">Cylindrobasidium torrendii FP15055 ss-10</name>
    <dbReference type="NCBI Taxonomy" id="1314674"/>
    <lineage>
        <taxon>Eukaryota</taxon>
        <taxon>Fungi</taxon>
        <taxon>Dikarya</taxon>
        <taxon>Basidiomycota</taxon>
        <taxon>Agaricomycotina</taxon>
        <taxon>Agaricomycetes</taxon>
        <taxon>Agaricomycetidae</taxon>
        <taxon>Agaricales</taxon>
        <taxon>Marasmiineae</taxon>
        <taxon>Physalacriaceae</taxon>
        <taxon>Cylindrobasidium</taxon>
    </lineage>
</organism>
<dbReference type="InterPro" id="IPR013083">
    <property type="entry name" value="Znf_RING/FYVE/PHD"/>
</dbReference>
<comment type="similarity">
    <text evidence="2 4">Belongs to the NOSIP family.</text>
</comment>
<feature type="domain" description="RING-type" evidence="8">
    <location>
        <begin position="248"/>
        <end position="291"/>
    </location>
</feature>
<dbReference type="PROSITE" id="PS50089">
    <property type="entry name" value="ZF_RING_2"/>
    <property type="match status" value="1"/>
</dbReference>
<dbReference type="GO" id="GO:0005634">
    <property type="term" value="C:nucleus"/>
    <property type="evidence" value="ECO:0007669"/>
    <property type="project" value="UniProtKB-SubCell"/>
</dbReference>
<dbReference type="Pfam" id="PF15906">
    <property type="entry name" value="zf-NOSIP"/>
    <property type="match status" value="1"/>
</dbReference>
<comment type="subcellular location">
    <subcellularLocation>
        <location evidence="1 4">Nucleus</location>
    </subcellularLocation>
</comment>
<dbReference type="GO" id="GO:0008270">
    <property type="term" value="F:zinc ion binding"/>
    <property type="evidence" value="ECO:0007669"/>
    <property type="project" value="UniProtKB-KW"/>
</dbReference>
<dbReference type="InterPro" id="IPR031790">
    <property type="entry name" value="Znf-NOSIP"/>
</dbReference>
<evidence type="ECO:0000313" key="9">
    <source>
        <dbReference type="EMBL" id="KIY67219.1"/>
    </source>
</evidence>
<dbReference type="EMBL" id="KN880531">
    <property type="protein sequence ID" value="KIY67219.1"/>
    <property type="molecule type" value="Genomic_DNA"/>
</dbReference>
<keyword evidence="5" id="KW-0479">Metal-binding</keyword>
<feature type="coiled-coil region" evidence="6">
    <location>
        <begin position="67"/>
        <end position="104"/>
    </location>
</feature>
<dbReference type="AlphaFoldDB" id="A0A0D7BAQ3"/>
<name>A0A0D7BAQ3_9AGAR</name>
<dbReference type="GO" id="GO:0061630">
    <property type="term" value="F:ubiquitin protein ligase activity"/>
    <property type="evidence" value="ECO:0007669"/>
    <property type="project" value="InterPro"/>
</dbReference>
<keyword evidence="6" id="KW-0175">Coiled coil</keyword>
<gene>
    <name evidence="9" type="ORF">CYLTODRAFT_397456</name>
</gene>
<dbReference type="PANTHER" id="PTHR13063:SF10">
    <property type="entry name" value="NITRIC OXIDE SYNTHASE-INTERACTING PROTEIN"/>
    <property type="match status" value="1"/>
</dbReference>
<dbReference type="SUPFAM" id="SSF57850">
    <property type="entry name" value="RING/U-box"/>
    <property type="match status" value="2"/>
</dbReference>
<dbReference type="InterPro" id="IPR016818">
    <property type="entry name" value="NOSIP"/>
</dbReference>
<reference evidence="9 10" key="1">
    <citation type="journal article" date="2015" name="Fungal Genet. Biol.">
        <title>Evolution of novel wood decay mechanisms in Agaricales revealed by the genome sequences of Fistulina hepatica and Cylindrobasidium torrendii.</title>
        <authorList>
            <person name="Floudas D."/>
            <person name="Held B.W."/>
            <person name="Riley R."/>
            <person name="Nagy L.G."/>
            <person name="Koehler G."/>
            <person name="Ransdell A.S."/>
            <person name="Younus H."/>
            <person name="Chow J."/>
            <person name="Chiniquy J."/>
            <person name="Lipzen A."/>
            <person name="Tritt A."/>
            <person name="Sun H."/>
            <person name="Haridas S."/>
            <person name="LaButti K."/>
            <person name="Ohm R.A."/>
            <person name="Kues U."/>
            <person name="Blanchette R.A."/>
            <person name="Grigoriev I.V."/>
            <person name="Minto R.E."/>
            <person name="Hibbett D.S."/>
        </authorList>
    </citation>
    <scope>NUCLEOTIDE SEQUENCE [LARGE SCALE GENOMIC DNA]</scope>
    <source>
        <strain evidence="9 10">FP15055 ss-10</strain>
    </source>
</reference>
<dbReference type="OrthoDB" id="116827at2759"/>
<accession>A0A0D7BAQ3</accession>
<evidence type="ECO:0000256" key="5">
    <source>
        <dbReference type="PROSITE-ProRule" id="PRU00175"/>
    </source>
</evidence>
<dbReference type="Proteomes" id="UP000054007">
    <property type="component" value="Unassembled WGS sequence"/>
</dbReference>
<evidence type="ECO:0000256" key="7">
    <source>
        <dbReference type="SAM" id="MobiDB-lite"/>
    </source>
</evidence>
<evidence type="ECO:0000256" key="3">
    <source>
        <dbReference type="ARBA" id="ARBA00023242"/>
    </source>
</evidence>
<sequence length="326" mass="35806">MTKHSKNNTASSIFSYAEYKKLDYGTKKQRLGNESMKLFNSCSLCLSSAREPLSCDHGHVFCKECAYADLLTQKKDIKQQKAKLEKMKREEEEEKARAKLAARERVLHEFERGQLGLAATSTTGTTSAGSSSEGRGLKRKFSFDQSKAETLAQEAEEDALRQIEREQAEALRNKLPDFWLPSLTPTYSTAGAPRSLSDVKLQTTCRGGNPAHPLTLKALVPVKWIYFSKTKSAGSETAGKDDESKPMCPSCKKTLSNTTLMNLMKPCGHVVCKTCTDNLLVDEEKTCLVCDTKLVKKDIIPLQREGTGFASGGLAEASKAGVAFQG</sequence>
<keyword evidence="10" id="KW-1185">Reference proteome</keyword>
<evidence type="ECO:0000259" key="8">
    <source>
        <dbReference type="PROSITE" id="PS50089"/>
    </source>
</evidence>
<evidence type="ECO:0000256" key="4">
    <source>
        <dbReference type="PIRNR" id="PIRNR023577"/>
    </source>
</evidence>
<evidence type="ECO:0000256" key="2">
    <source>
        <dbReference type="ARBA" id="ARBA00008126"/>
    </source>
</evidence>
<dbReference type="Pfam" id="PF04641">
    <property type="entry name" value="Rtf2"/>
    <property type="match status" value="1"/>
</dbReference>
<dbReference type="STRING" id="1314674.A0A0D7BAQ3"/>
<keyword evidence="5" id="KW-0862">Zinc</keyword>
<evidence type="ECO:0000256" key="1">
    <source>
        <dbReference type="ARBA" id="ARBA00004123"/>
    </source>
</evidence>
<keyword evidence="3 4" id="KW-0539">Nucleus</keyword>
<dbReference type="PIRSF" id="PIRSF023577">
    <property type="entry name" value="ENOS_interacting"/>
    <property type="match status" value="1"/>
</dbReference>
<dbReference type="Gene3D" id="3.30.40.10">
    <property type="entry name" value="Zinc/RING finger domain, C3HC4 (zinc finger)"/>
    <property type="match status" value="2"/>
</dbReference>
<evidence type="ECO:0000256" key="6">
    <source>
        <dbReference type="SAM" id="Coils"/>
    </source>
</evidence>
<keyword evidence="5" id="KW-0863">Zinc-finger</keyword>
<evidence type="ECO:0000313" key="10">
    <source>
        <dbReference type="Proteomes" id="UP000054007"/>
    </source>
</evidence>
<protein>
    <recommendedName>
        <fullName evidence="8">RING-type domain-containing protein</fullName>
    </recommendedName>
</protein>
<dbReference type="InterPro" id="IPR001841">
    <property type="entry name" value="Znf_RING"/>
</dbReference>
<proteinExistence type="inferred from homology"/>
<feature type="region of interest" description="Disordered" evidence="7">
    <location>
        <begin position="117"/>
        <end position="138"/>
    </location>
</feature>
<feature type="compositionally biased region" description="Low complexity" evidence="7">
    <location>
        <begin position="117"/>
        <end position="132"/>
    </location>
</feature>
<dbReference type="PANTHER" id="PTHR13063">
    <property type="entry name" value="ENOS INTERACTING PROTEIN"/>
    <property type="match status" value="1"/>
</dbReference>